<dbReference type="Proteomes" id="UP000000305">
    <property type="component" value="Unassembled WGS sequence"/>
</dbReference>
<accession>E9HMD7</accession>
<dbReference type="InParanoid" id="E9HMD7"/>
<organism evidence="2 3">
    <name type="scientific">Daphnia pulex</name>
    <name type="common">Water flea</name>
    <dbReference type="NCBI Taxonomy" id="6669"/>
    <lineage>
        <taxon>Eukaryota</taxon>
        <taxon>Metazoa</taxon>
        <taxon>Ecdysozoa</taxon>
        <taxon>Arthropoda</taxon>
        <taxon>Crustacea</taxon>
        <taxon>Branchiopoda</taxon>
        <taxon>Diplostraca</taxon>
        <taxon>Cladocera</taxon>
        <taxon>Anomopoda</taxon>
        <taxon>Daphniidae</taxon>
        <taxon>Daphnia</taxon>
    </lineage>
</organism>
<feature type="region of interest" description="Disordered" evidence="1">
    <location>
        <begin position="108"/>
        <end position="132"/>
    </location>
</feature>
<proteinExistence type="predicted"/>
<name>E9HMD7_DAPPU</name>
<evidence type="ECO:0000313" key="2">
    <source>
        <dbReference type="EMBL" id="EFX67057.1"/>
    </source>
</evidence>
<dbReference type="AlphaFoldDB" id="E9HMD7"/>
<gene>
    <name evidence="2" type="ORF">DAPPUDRAFT_262115</name>
</gene>
<keyword evidence="3" id="KW-1185">Reference proteome</keyword>
<protein>
    <submittedName>
        <fullName evidence="2">Uncharacterized protein</fullName>
    </submittedName>
</protein>
<reference evidence="2 3" key="1">
    <citation type="journal article" date="2011" name="Science">
        <title>The ecoresponsive genome of Daphnia pulex.</title>
        <authorList>
            <person name="Colbourne J.K."/>
            <person name="Pfrender M.E."/>
            <person name="Gilbert D."/>
            <person name="Thomas W.K."/>
            <person name="Tucker A."/>
            <person name="Oakley T.H."/>
            <person name="Tokishita S."/>
            <person name="Aerts A."/>
            <person name="Arnold G.J."/>
            <person name="Basu M.K."/>
            <person name="Bauer D.J."/>
            <person name="Caceres C.E."/>
            <person name="Carmel L."/>
            <person name="Casola C."/>
            <person name="Choi J.H."/>
            <person name="Detter J.C."/>
            <person name="Dong Q."/>
            <person name="Dusheyko S."/>
            <person name="Eads B.D."/>
            <person name="Frohlich T."/>
            <person name="Geiler-Samerotte K.A."/>
            <person name="Gerlach D."/>
            <person name="Hatcher P."/>
            <person name="Jogdeo S."/>
            <person name="Krijgsveld J."/>
            <person name="Kriventseva E.V."/>
            <person name="Kultz D."/>
            <person name="Laforsch C."/>
            <person name="Lindquist E."/>
            <person name="Lopez J."/>
            <person name="Manak J.R."/>
            <person name="Muller J."/>
            <person name="Pangilinan J."/>
            <person name="Patwardhan R.P."/>
            <person name="Pitluck S."/>
            <person name="Pritham E.J."/>
            <person name="Rechtsteiner A."/>
            <person name="Rho M."/>
            <person name="Rogozin I.B."/>
            <person name="Sakarya O."/>
            <person name="Salamov A."/>
            <person name="Schaack S."/>
            <person name="Shapiro H."/>
            <person name="Shiga Y."/>
            <person name="Skalitzky C."/>
            <person name="Smith Z."/>
            <person name="Souvorov A."/>
            <person name="Sung W."/>
            <person name="Tang Z."/>
            <person name="Tsuchiya D."/>
            <person name="Tu H."/>
            <person name="Vos H."/>
            <person name="Wang M."/>
            <person name="Wolf Y.I."/>
            <person name="Yamagata H."/>
            <person name="Yamada T."/>
            <person name="Ye Y."/>
            <person name="Shaw J.R."/>
            <person name="Andrews J."/>
            <person name="Crease T.J."/>
            <person name="Tang H."/>
            <person name="Lucas S.M."/>
            <person name="Robertson H.M."/>
            <person name="Bork P."/>
            <person name="Koonin E.V."/>
            <person name="Zdobnov E.M."/>
            <person name="Grigoriev I.V."/>
            <person name="Lynch M."/>
            <person name="Boore J.L."/>
        </authorList>
    </citation>
    <scope>NUCLEOTIDE SEQUENCE [LARGE SCALE GENOMIC DNA]</scope>
</reference>
<evidence type="ECO:0000313" key="3">
    <source>
        <dbReference type="Proteomes" id="UP000000305"/>
    </source>
</evidence>
<dbReference type="HOGENOM" id="CLU_1919146_0_0_1"/>
<dbReference type="EMBL" id="GL732686">
    <property type="protein sequence ID" value="EFX67057.1"/>
    <property type="molecule type" value="Genomic_DNA"/>
</dbReference>
<dbReference type="KEGG" id="dpx:DAPPUDRAFT_262115"/>
<evidence type="ECO:0000256" key="1">
    <source>
        <dbReference type="SAM" id="MobiDB-lite"/>
    </source>
</evidence>
<sequence>MELLEPLVHGDEQQPVHDAELPPIDCAEQQYVHDVEQLTIHGGEQQHVHGADQLPIHCAEQQHVQGVEQSPIHGAEQQLQLVQGAWQLAIVPLPEDFGESLKHLNIPDVLHGGQVGEDPGPPSQGEKERPVV</sequence>